<name>A0A6C0H3D9_9ZZZZ</name>
<reference evidence="1" key="1">
    <citation type="journal article" date="2020" name="Nature">
        <title>Giant virus diversity and host interactions through global metagenomics.</title>
        <authorList>
            <person name="Schulz F."/>
            <person name="Roux S."/>
            <person name="Paez-Espino D."/>
            <person name="Jungbluth S."/>
            <person name="Walsh D.A."/>
            <person name="Denef V.J."/>
            <person name="McMahon K.D."/>
            <person name="Konstantinidis K.T."/>
            <person name="Eloe-Fadrosh E.A."/>
            <person name="Kyrpides N.C."/>
            <person name="Woyke T."/>
        </authorList>
    </citation>
    <scope>NUCLEOTIDE SEQUENCE</scope>
    <source>
        <strain evidence="1">GVMAG-M-3300023179-63</strain>
    </source>
</reference>
<accession>A0A6C0H3D9</accession>
<proteinExistence type="predicted"/>
<protein>
    <submittedName>
        <fullName evidence="1">Uncharacterized protein</fullName>
    </submittedName>
</protein>
<dbReference type="EMBL" id="MN739863">
    <property type="protein sequence ID" value="QHT75072.1"/>
    <property type="molecule type" value="Genomic_DNA"/>
</dbReference>
<sequence>MDVETTLLKFVDIMETLQESMNTKFERSQEVSQFNLSKYMIENSL</sequence>
<organism evidence="1">
    <name type="scientific">viral metagenome</name>
    <dbReference type="NCBI Taxonomy" id="1070528"/>
    <lineage>
        <taxon>unclassified sequences</taxon>
        <taxon>metagenomes</taxon>
        <taxon>organismal metagenomes</taxon>
    </lineage>
</organism>
<evidence type="ECO:0000313" key="1">
    <source>
        <dbReference type="EMBL" id="QHT75072.1"/>
    </source>
</evidence>
<dbReference type="AlphaFoldDB" id="A0A6C0H3D9"/>